<dbReference type="GO" id="GO:0005975">
    <property type="term" value="P:carbohydrate metabolic process"/>
    <property type="evidence" value="ECO:0007669"/>
    <property type="project" value="InterPro"/>
</dbReference>
<feature type="region of interest" description="Disordered" evidence="2">
    <location>
        <begin position="122"/>
        <end position="150"/>
    </location>
</feature>
<accession>A0A8H5LL54</accession>
<gene>
    <name evidence="5" type="ORF">D9757_013223</name>
</gene>
<reference evidence="5 6" key="1">
    <citation type="journal article" date="2020" name="ISME J.">
        <title>Uncovering the hidden diversity of litter-decomposition mechanisms in mushroom-forming fungi.</title>
        <authorList>
            <person name="Floudas D."/>
            <person name="Bentzer J."/>
            <person name="Ahren D."/>
            <person name="Johansson T."/>
            <person name="Persson P."/>
            <person name="Tunlid A."/>
        </authorList>
    </citation>
    <scope>NUCLEOTIDE SEQUENCE [LARGE SCALE GENOMIC DNA]</scope>
    <source>
        <strain evidence="5 6">CBS 406.79</strain>
    </source>
</reference>
<keyword evidence="6" id="KW-1185">Reference proteome</keyword>
<comment type="caution">
    <text evidence="5">The sequence shown here is derived from an EMBL/GenBank/DDBJ whole genome shotgun (WGS) entry which is preliminary data.</text>
</comment>
<feature type="compositionally biased region" description="Low complexity" evidence="2">
    <location>
        <begin position="126"/>
        <end position="147"/>
    </location>
</feature>
<dbReference type="PROSITE" id="PS51164">
    <property type="entry name" value="CBM1_2"/>
    <property type="match status" value="1"/>
</dbReference>
<dbReference type="PROSITE" id="PS00562">
    <property type="entry name" value="CBM1_1"/>
    <property type="match status" value="1"/>
</dbReference>
<evidence type="ECO:0000256" key="1">
    <source>
        <dbReference type="ARBA" id="ARBA00022729"/>
    </source>
</evidence>
<protein>
    <recommendedName>
        <fullName evidence="4">CBM1 domain-containing protein</fullName>
    </recommendedName>
</protein>
<keyword evidence="1" id="KW-0732">Signal</keyword>
<feature type="domain" description="CBM1" evidence="4">
    <location>
        <begin position="85"/>
        <end position="121"/>
    </location>
</feature>
<dbReference type="AlphaFoldDB" id="A0A8H5LL54"/>
<keyword evidence="3" id="KW-0472">Membrane</keyword>
<proteinExistence type="predicted"/>
<keyword evidence="3" id="KW-0812">Transmembrane</keyword>
<dbReference type="GO" id="GO:0030248">
    <property type="term" value="F:cellulose binding"/>
    <property type="evidence" value="ECO:0007669"/>
    <property type="project" value="InterPro"/>
</dbReference>
<dbReference type="SMART" id="SM00236">
    <property type="entry name" value="fCBD"/>
    <property type="match status" value="1"/>
</dbReference>
<dbReference type="Proteomes" id="UP000518752">
    <property type="component" value="Unassembled WGS sequence"/>
</dbReference>
<evidence type="ECO:0000259" key="4">
    <source>
        <dbReference type="PROSITE" id="PS51164"/>
    </source>
</evidence>
<feature type="transmembrane region" description="Helical" evidence="3">
    <location>
        <begin position="60"/>
        <end position="85"/>
    </location>
</feature>
<dbReference type="InterPro" id="IPR035971">
    <property type="entry name" value="CBD_sf"/>
</dbReference>
<dbReference type="Pfam" id="PF00734">
    <property type="entry name" value="CBM_1"/>
    <property type="match status" value="1"/>
</dbReference>
<sequence>MFCRPVPEPYALQVLEPSTVTDIYSMTTSYAPEVFTITSTFHRLSSDDHQCVKHREKLRLYLLVMVLGQYIFAISLVYLATGAWAQSGAWQQCGGIGWTGPTTCVAGYTCVSSNPYFSQCIPGNPTPTSSPGGTGTTTSTGPSPTGSQIRSDQDPTFHFYLQNSNGSAVLGPEASSGYFTIGTTISLPSSSGGTGKLYLNVDKTTTTVSYYPLVFGATATTTDWGLEGDTIIETNPRQLNFLTCATTNTGVYSVYLQTGNDTPPGKTCSLTSLHLDCLC</sequence>
<dbReference type="SUPFAM" id="SSF57180">
    <property type="entry name" value="Cellulose-binding domain"/>
    <property type="match status" value="1"/>
</dbReference>
<dbReference type="GO" id="GO:0005576">
    <property type="term" value="C:extracellular region"/>
    <property type="evidence" value="ECO:0007669"/>
    <property type="project" value="InterPro"/>
</dbReference>
<evidence type="ECO:0000256" key="3">
    <source>
        <dbReference type="SAM" id="Phobius"/>
    </source>
</evidence>
<dbReference type="OrthoDB" id="3915838at2759"/>
<organism evidence="5 6">
    <name type="scientific">Collybiopsis confluens</name>
    <dbReference type="NCBI Taxonomy" id="2823264"/>
    <lineage>
        <taxon>Eukaryota</taxon>
        <taxon>Fungi</taxon>
        <taxon>Dikarya</taxon>
        <taxon>Basidiomycota</taxon>
        <taxon>Agaricomycotina</taxon>
        <taxon>Agaricomycetes</taxon>
        <taxon>Agaricomycetidae</taxon>
        <taxon>Agaricales</taxon>
        <taxon>Marasmiineae</taxon>
        <taxon>Omphalotaceae</taxon>
        <taxon>Collybiopsis</taxon>
    </lineage>
</organism>
<evidence type="ECO:0000313" key="5">
    <source>
        <dbReference type="EMBL" id="KAF5361237.1"/>
    </source>
</evidence>
<dbReference type="EMBL" id="JAACJN010000210">
    <property type="protein sequence ID" value="KAF5361237.1"/>
    <property type="molecule type" value="Genomic_DNA"/>
</dbReference>
<evidence type="ECO:0000313" key="6">
    <source>
        <dbReference type="Proteomes" id="UP000518752"/>
    </source>
</evidence>
<name>A0A8H5LL54_9AGAR</name>
<keyword evidence="3" id="KW-1133">Transmembrane helix</keyword>
<evidence type="ECO:0000256" key="2">
    <source>
        <dbReference type="SAM" id="MobiDB-lite"/>
    </source>
</evidence>
<dbReference type="InterPro" id="IPR000254">
    <property type="entry name" value="CBD"/>
</dbReference>